<evidence type="ECO:0000313" key="4">
    <source>
        <dbReference type="EMBL" id="MBB5754175.1"/>
    </source>
</evidence>
<reference evidence="4 5" key="1">
    <citation type="submission" date="2020-08" db="EMBL/GenBank/DDBJ databases">
        <title>Genomic Encyclopedia of Type Strains, Phase IV (KMG-IV): sequencing the most valuable type-strain genomes for metagenomic binning, comparative biology and taxonomic classification.</title>
        <authorList>
            <person name="Goeker M."/>
        </authorList>
    </citation>
    <scope>NUCLEOTIDE SEQUENCE [LARGE SCALE GENOMIC DNA]</scope>
    <source>
        <strain evidence="4 5">DSM 16268</strain>
    </source>
</reference>
<feature type="modified residue" description="N6-(pyridoxal phosphate)lysine" evidence="2">
    <location>
        <position position="205"/>
    </location>
</feature>
<dbReference type="GO" id="GO:0030170">
    <property type="term" value="F:pyridoxal phosphate binding"/>
    <property type="evidence" value="ECO:0007669"/>
    <property type="project" value="TreeGrafter"/>
</dbReference>
<comment type="caution">
    <text evidence="4">The sequence shown here is derived from an EMBL/GenBank/DDBJ whole genome shotgun (WGS) entry which is preliminary data.</text>
</comment>
<dbReference type="PIRSF" id="PIRSF000390">
    <property type="entry name" value="PLP_StrS"/>
    <property type="match status" value="1"/>
</dbReference>
<dbReference type="Gene3D" id="3.40.640.10">
    <property type="entry name" value="Type I PLP-dependent aspartate aminotransferase-like (Major domain)"/>
    <property type="match status" value="1"/>
</dbReference>
<dbReference type="SUPFAM" id="SSF53383">
    <property type="entry name" value="PLP-dependent transferases"/>
    <property type="match status" value="1"/>
</dbReference>
<dbReference type="PANTHER" id="PTHR30244:SF42">
    <property type="entry name" value="UDP-2-ACETAMIDO-2-DEOXY-3-OXO-D-GLUCURONATE AMINOTRANSFERASE"/>
    <property type="match status" value="1"/>
</dbReference>
<dbReference type="GO" id="GO:0000271">
    <property type="term" value="P:polysaccharide biosynthetic process"/>
    <property type="evidence" value="ECO:0007669"/>
    <property type="project" value="TreeGrafter"/>
</dbReference>
<proteinExistence type="inferred from homology"/>
<evidence type="ECO:0000256" key="2">
    <source>
        <dbReference type="PIRSR" id="PIRSR000390-2"/>
    </source>
</evidence>
<dbReference type="RefSeq" id="WP_183857636.1">
    <property type="nucleotide sequence ID" value="NZ_JACHOO010000007.1"/>
</dbReference>
<evidence type="ECO:0000313" key="5">
    <source>
        <dbReference type="Proteomes" id="UP000523821"/>
    </source>
</evidence>
<dbReference type="InterPro" id="IPR015422">
    <property type="entry name" value="PyrdxlP-dep_Trfase_small"/>
</dbReference>
<dbReference type="CDD" id="cd00616">
    <property type="entry name" value="AHBA_syn"/>
    <property type="match status" value="1"/>
</dbReference>
<dbReference type="Proteomes" id="UP000523821">
    <property type="component" value="Unassembled WGS sequence"/>
</dbReference>
<feature type="active site" description="Proton acceptor" evidence="1">
    <location>
        <position position="205"/>
    </location>
</feature>
<dbReference type="Gene3D" id="3.90.1150.10">
    <property type="entry name" value="Aspartate Aminotransferase, domain 1"/>
    <property type="match status" value="1"/>
</dbReference>
<dbReference type="InterPro" id="IPR000653">
    <property type="entry name" value="DegT/StrS_aminotransferase"/>
</dbReference>
<name>A0A7W9L350_9HYPH</name>
<gene>
    <name evidence="4" type="ORF">GGQ63_003256</name>
</gene>
<protein>
    <submittedName>
        <fullName evidence="4">dTDP-4-amino-4,6-dideoxygalactose transaminase</fullName>
    </submittedName>
</protein>
<dbReference type="EMBL" id="JACHOO010000007">
    <property type="protein sequence ID" value="MBB5754175.1"/>
    <property type="molecule type" value="Genomic_DNA"/>
</dbReference>
<keyword evidence="2 3" id="KW-0663">Pyridoxal phosphate</keyword>
<comment type="similarity">
    <text evidence="3">Belongs to the DegT/DnrJ/EryC1 family.</text>
</comment>
<dbReference type="PANTHER" id="PTHR30244">
    <property type="entry name" value="TRANSAMINASE"/>
    <property type="match status" value="1"/>
</dbReference>
<keyword evidence="5" id="KW-1185">Reference proteome</keyword>
<dbReference type="InterPro" id="IPR015421">
    <property type="entry name" value="PyrdxlP-dep_Trfase_major"/>
</dbReference>
<dbReference type="GO" id="GO:0008483">
    <property type="term" value="F:transaminase activity"/>
    <property type="evidence" value="ECO:0007669"/>
    <property type="project" value="TreeGrafter"/>
</dbReference>
<evidence type="ECO:0000256" key="1">
    <source>
        <dbReference type="PIRSR" id="PIRSR000390-1"/>
    </source>
</evidence>
<evidence type="ECO:0000256" key="3">
    <source>
        <dbReference type="RuleBase" id="RU004508"/>
    </source>
</evidence>
<dbReference type="Pfam" id="PF01041">
    <property type="entry name" value="DegT_DnrJ_EryC1"/>
    <property type="match status" value="1"/>
</dbReference>
<accession>A0A7W9L350</accession>
<dbReference type="InterPro" id="IPR015424">
    <property type="entry name" value="PyrdxlP-dep_Trfase"/>
</dbReference>
<sequence>MVTAVRPVSVQPGRVAFFDLQRQQRRLADDVRQRIDAVLAHGQFVLGPEVDELEKALAARSGAKQAIAVSSGRDALMIGLMALGVGPGDAVFVPAFTFAATAGAVCSVSATPIFVDVDPDTFNMDPADLARAVAEVEAAGVLEPRVVMPVDLYGLPADYPAIGAIAAAHGMTVFADSAQSYGGALGNRKVGALAPITATSFYPTKPLGCYGDGGAILTEDDGLAEAVRTIRSHGRQGTGDVAVRHGVTGRLDTIQAAILNAKLTVFDDELDRREAIAKRYDAAFAGVLGLQSRPEGYRSAHALYTVKVADRDALKARLDAEGIGNAFFYRVPLHRHPAFADAPVRPLPASEDVAAAVISLPMNPDLFDDEVERVIASVLSAVENA</sequence>
<dbReference type="AlphaFoldDB" id="A0A7W9L350"/>
<organism evidence="4 5">
    <name type="scientific">Prosthecomicrobium pneumaticum</name>
    <dbReference type="NCBI Taxonomy" id="81895"/>
    <lineage>
        <taxon>Bacteria</taxon>
        <taxon>Pseudomonadati</taxon>
        <taxon>Pseudomonadota</taxon>
        <taxon>Alphaproteobacteria</taxon>
        <taxon>Hyphomicrobiales</taxon>
        <taxon>Kaistiaceae</taxon>
        <taxon>Prosthecomicrobium</taxon>
    </lineage>
</organism>